<protein>
    <submittedName>
        <fullName evidence="2">CYFA0S07e02234g1_1</fullName>
    </submittedName>
</protein>
<dbReference type="VEuPathDB" id="FungiDB:BON22_3689"/>
<sequence>MGLITTAVSQLSSTFPEDIRLIFLCAFVITTIVSGVLLYQKKNSKRRPLPAKLANNKQRKWGHWTPEDYKFPIPPPIQGWDINTTQPIPYRAFKHKYNVTMGIRNMKSEDWIELDNEWPKFHNLKLERIQKKGTDVYGTLPEAYAPAMELLEEFRNYLPARYPTLFQKTKEGIKNLYNGEEFNTVNPTMDPMLIAAHFTQDDLAIMVEDSNGEYVLKGGAIMLAGFWRFKDKVNLPLSAIHTTGDVPKYNTHLKKGMEKFFQRITPEAPIVRNNYFIQTDDRLDWSSSIGDENKQNVGWYTADKATDINQIWYRSERQSVRRLPLTGACVFTIRTYFIPMVEMCKEPHVPQRLLSGIESWSDDVREYRGYSVFADVLLPYLREKAAEQAEAGFTKETDPENYPM</sequence>
<reference evidence="2" key="1">
    <citation type="journal article" date="2014" name="Genome Announc.">
        <title>Genome sequence of the yeast Cyberlindnera fabianii (Hansenula fabianii).</title>
        <authorList>
            <person name="Freel K.C."/>
            <person name="Sarilar V."/>
            <person name="Neuveglise C."/>
            <person name="Devillers H."/>
            <person name="Friedrich A."/>
            <person name="Schacherer J."/>
        </authorList>
    </citation>
    <scope>NUCLEOTIDE SEQUENCE</scope>
    <source>
        <strain evidence="2">YJS4271</strain>
    </source>
</reference>
<dbReference type="Pfam" id="PF11927">
    <property type="entry name" value="HODM_asu-like"/>
    <property type="match status" value="1"/>
</dbReference>
<proteinExistence type="predicted"/>
<evidence type="ECO:0000256" key="1">
    <source>
        <dbReference type="SAM" id="Phobius"/>
    </source>
</evidence>
<accession>A0A061AW82</accession>
<dbReference type="OrthoDB" id="497541at2759"/>
<gene>
    <name evidence="2" type="ORF">CYFA0S_07e02234g</name>
</gene>
<dbReference type="AlphaFoldDB" id="A0A061AW82"/>
<keyword evidence="1" id="KW-1133">Transmembrane helix</keyword>
<organism evidence="2">
    <name type="scientific">Cyberlindnera fabianii</name>
    <name type="common">Yeast</name>
    <name type="synonym">Hansenula fabianii</name>
    <dbReference type="NCBI Taxonomy" id="36022"/>
    <lineage>
        <taxon>Eukaryota</taxon>
        <taxon>Fungi</taxon>
        <taxon>Dikarya</taxon>
        <taxon>Ascomycota</taxon>
        <taxon>Saccharomycotina</taxon>
        <taxon>Saccharomycetes</taxon>
        <taxon>Phaffomycetales</taxon>
        <taxon>Phaffomycetaceae</taxon>
        <taxon>Cyberlindnera</taxon>
    </lineage>
</organism>
<dbReference type="EMBL" id="LK052892">
    <property type="protein sequence ID" value="CDR41447.1"/>
    <property type="molecule type" value="Genomic_DNA"/>
</dbReference>
<feature type="transmembrane region" description="Helical" evidence="1">
    <location>
        <begin position="19"/>
        <end position="39"/>
    </location>
</feature>
<keyword evidence="1" id="KW-0812">Transmembrane</keyword>
<keyword evidence="1" id="KW-0472">Membrane</keyword>
<name>A0A061AW82_CYBFA</name>
<dbReference type="PhylomeDB" id="A0A061AW82"/>
<dbReference type="InterPro" id="IPR021848">
    <property type="entry name" value="HODM_asu-like"/>
</dbReference>
<evidence type="ECO:0000313" key="2">
    <source>
        <dbReference type="EMBL" id="CDR41447.1"/>
    </source>
</evidence>